<reference evidence="3" key="1">
    <citation type="submission" date="2021-06" db="EMBL/GenBank/DDBJ databases">
        <title>Parelaphostrongylus tenuis whole genome reference sequence.</title>
        <authorList>
            <person name="Garwood T.J."/>
            <person name="Larsen P.A."/>
            <person name="Fountain-Jones N.M."/>
            <person name="Garbe J.R."/>
            <person name="Macchietto M.G."/>
            <person name="Kania S.A."/>
            <person name="Gerhold R.W."/>
            <person name="Richards J.E."/>
            <person name="Wolf T.M."/>
        </authorList>
    </citation>
    <scope>NUCLEOTIDE SEQUENCE</scope>
    <source>
        <strain evidence="3">MNPRO001-30</strain>
        <tissue evidence="3">Meninges</tissue>
    </source>
</reference>
<evidence type="ECO:0000256" key="2">
    <source>
        <dbReference type="SAM" id="Phobius"/>
    </source>
</evidence>
<dbReference type="Proteomes" id="UP001196413">
    <property type="component" value="Unassembled WGS sequence"/>
</dbReference>
<evidence type="ECO:0000313" key="3">
    <source>
        <dbReference type="EMBL" id="KAJ1370666.1"/>
    </source>
</evidence>
<proteinExistence type="predicted"/>
<dbReference type="AlphaFoldDB" id="A0AAD5R6X3"/>
<protein>
    <submittedName>
        <fullName evidence="3">Uncharacterized protein</fullName>
    </submittedName>
</protein>
<keyword evidence="4" id="KW-1185">Reference proteome</keyword>
<feature type="region of interest" description="Disordered" evidence="1">
    <location>
        <begin position="24"/>
        <end position="63"/>
    </location>
</feature>
<organism evidence="3 4">
    <name type="scientific">Parelaphostrongylus tenuis</name>
    <name type="common">Meningeal worm</name>
    <dbReference type="NCBI Taxonomy" id="148309"/>
    <lineage>
        <taxon>Eukaryota</taxon>
        <taxon>Metazoa</taxon>
        <taxon>Ecdysozoa</taxon>
        <taxon>Nematoda</taxon>
        <taxon>Chromadorea</taxon>
        <taxon>Rhabditida</taxon>
        <taxon>Rhabditina</taxon>
        <taxon>Rhabditomorpha</taxon>
        <taxon>Strongyloidea</taxon>
        <taxon>Metastrongylidae</taxon>
        <taxon>Parelaphostrongylus</taxon>
    </lineage>
</organism>
<evidence type="ECO:0000313" key="4">
    <source>
        <dbReference type="Proteomes" id="UP001196413"/>
    </source>
</evidence>
<evidence type="ECO:0000256" key="1">
    <source>
        <dbReference type="SAM" id="MobiDB-lite"/>
    </source>
</evidence>
<feature type="transmembrane region" description="Helical" evidence="2">
    <location>
        <begin position="109"/>
        <end position="129"/>
    </location>
</feature>
<accession>A0AAD5R6X3</accession>
<feature type="transmembrane region" description="Helical" evidence="2">
    <location>
        <begin position="141"/>
        <end position="164"/>
    </location>
</feature>
<keyword evidence="2" id="KW-1133">Transmembrane helix</keyword>
<keyword evidence="2" id="KW-0472">Membrane</keyword>
<keyword evidence="2" id="KW-0812">Transmembrane</keyword>
<comment type="caution">
    <text evidence="3">The sequence shown here is derived from an EMBL/GenBank/DDBJ whole genome shotgun (WGS) entry which is preliminary data.</text>
</comment>
<gene>
    <name evidence="3" type="ORF">KIN20_032451</name>
</gene>
<sequence length="249" mass="27297">MAGVTSAIAPACRRALDGRVTLHSRRRPNTDRVAAPETGRVSAAGGSRPHVSPQATLPRAAGRRAVEVGRASRRQRAARELSVVELPLVATRAYPIPAAAYPPRIVQTVLVALITHGICAMCLFGSMIANNVTKCSKVLPPVVIITTLIFNLIFNLTGCICLWIHQDPNRPNGYSHAIRGAAERLPTAALSRPSQFYLIWRSEGLKSSAAMRHWVWLVRHIDIRPNQPECSRQECNAFESLLKLVLHIT</sequence>
<name>A0AAD5R6X3_PARTN</name>
<dbReference type="EMBL" id="JAHQIW010006832">
    <property type="protein sequence ID" value="KAJ1370666.1"/>
    <property type="molecule type" value="Genomic_DNA"/>
</dbReference>